<comment type="caution">
    <text evidence="2">The sequence shown here is derived from an EMBL/GenBank/DDBJ whole genome shotgun (WGS) entry which is preliminary data.</text>
</comment>
<evidence type="ECO:0000256" key="1">
    <source>
        <dbReference type="SAM" id="MobiDB-lite"/>
    </source>
</evidence>
<keyword evidence="3" id="KW-1185">Reference proteome</keyword>
<feature type="region of interest" description="Disordered" evidence="1">
    <location>
        <begin position="94"/>
        <end position="118"/>
    </location>
</feature>
<evidence type="ECO:0000313" key="3">
    <source>
        <dbReference type="Proteomes" id="UP001152622"/>
    </source>
</evidence>
<dbReference type="EMBL" id="JAINUF010000008">
    <property type="protein sequence ID" value="KAJ8352855.1"/>
    <property type="molecule type" value="Genomic_DNA"/>
</dbReference>
<organism evidence="2 3">
    <name type="scientific">Synaphobranchus kaupii</name>
    <name type="common">Kaup's arrowtooth eel</name>
    <dbReference type="NCBI Taxonomy" id="118154"/>
    <lineage>
        <taxon>Eukaryota</taxon>
        <taxon>Metazoa</taxon>
        <taxon>Chordata</taxon>
        <taxon>Craniata</taxon>
        <taxon>Vertebrata</taxon>
        <taxon>Euteleostomi</taxon>
        <taxon>Actinopterygii</taxon>
        <taxon>Neopterygii</taxon>
        <taxon>Teleostei</taxon>
        <taxon>Anguilliformes</taxon>
        <taxon>Synaphobranchidae</taxon>
        <taxon>Synaphobranchus</taxon>
    </lineage>
</organism>
<sequence>MASRCRSWCGGGGSVPYLRNKPSALLCGARPPATGLQSDSVTHLPSRAARRALPTPHCGDVITSICSNNQTKTVNSPVEEGLNTEYVLLRINRRAADEESNTNKETRTERFTGLRDSR</sequence>
<dbReference type="Proteomes" id="UP001152622">
    <property type="component" value="Chromosome 8"/>
</dbReference>
<protein>
    <submittedName>
        <fullName evidence="2">Uncharacterized protein</fullName>
    </submittedName>
</protein>
<proteinExistence type="predicted"/>
<name>A0A9Q1ITK2_SYNKA</name>
<gene>
    <name evidence="2" type="ORF">SKAU_G00243310</name>
</gene>
<reference evidence="2" key="1">
    <citation type="journal article" date="2023" name="Science">
        <title>Genome structures resolve the early diversification of teleost fishes.</title>
        <authorList>
            <person name="Parey E."/>
            <person name="Louis A."/>
            <person name="Montfort J."/>
            <person name="Bouchez O."/>
            <person name="Roques C."/>
            <person name="Iampietro C."/>
            <person name="Lluch J."/>
            <person name="Castinel A."/>
            <person name="Donnadieu C."/>
            <person name="Desvignes T."/>
            <person name="Floi Bucao C."/>
            <person name="Jouanno E."/>
            <person name="Wen M."/>
            <person name="Mejri S."/>
            <person name="Dirks R."/>
            <person name="Jansen H."/>
            <person name="Henkel C."/>
            <person name="Chen W.J."/>
            <person name="Zahm M."/>
            <person name="Cabau C."/>
            <person name="Klopp C."/>
            <person name="Thompson A.W."/>
            <person name="Robinson-Rechavi M."/>
            <person name="Braasch I."/>
            <person name="Lecointre G."/>
            <person name="Bobe J."/>
            <person name="Postlethwait J.H."/>
            <person name="Berthelot C."/>
            <person name="Roest Crollius H."/>
            <person name="Guiguen Y."/>
        </authorList>
    </citation>
    <scope>NUCLEOTIDE SEQUENCE</scope>
    <source>
        <strain evidence="2">WJC10195</strain>
    </source>
</reference>
<dbReference type="AlphaFoldDB" id="A0A9Q1ITK2"/>
<accession>A0A9Q1ITK2</accession>
<evidence type="ECO:0000313" key="2">
    <source>
        <dbReference type="EMBL" id="KAJ8352855.1"/>
    </source>
</evidence>